<evidence type="ECO:0000256" key="1">
    <source>
        <dbReference type="SAM" id="MobiDB-lite"/>
    </source>
</evidence>
<dbReference type="InterPro" id="IPR025644">
    <property type="entry name" value="DUF4344"/>
</dbReference>
<comment type="caution">
    <text evidence="2">The sequence shown here is derived from an EMBL/GenBank/DDBJ whole genome shotgun (WGS) entry which is preliminary data.</text>
</comment>
<dbReference type="Proteomes" id="UP000550609">
    <property type="component" value="Unassembled WGS sequence"/>
</dbReference>
<sequence length="357" mass="38997">MKSRLLVGILILALMVVCGIAGGLGFLLWQQRQAAGSTPLPAPAVLAPPVAGPPLAADTASTADNGQVPSEPPPPIPAELPAGPRFVYAYLPAHSPAMRATEAFTRELDVLHQLNEVNSLDGVLMLPGPLRLLTAECEAINAYYVAERGEIVLCYEMISYLVDLGLQLHRDPSGQADTTQAARFLLANLRFMMLHEVGHALVDQLELNVTGREEDAVDQLATTLMLTLADPNESESDVANNLDMAGRFFLANTSEAGYGLAHYAGEHSLGEQRYFNLMCMLYGADPGRYLRVVTSGRLPESRALRCPDESKRITRSWSRTLVPHFAPRYQRSEEQAAQIHADALARRRQNTAAPYRQ</sequence>
<name>A0A7W3YVV4_9GAMM</name>
<dbReference type="RefSeq" id="WP_182622568.1">
    <property type="nucleotide sequence ID" value="NZ_JACIUV010000004.1"/>
</dbReference>
<proteinExistence type="predicted"/>
<feature type="region of interest" description="Disordered" evidence="1">
    <location>
        <begin position="56"/>
        <end position="76"/>
    </location>
</feature>
<feature type="compositionally biased region" description="Polar residues" evidence="1">
    <location>
        <begin position="59"/>
        <end position="68"/>
    </location>
</feature>
<evidence type="ECO:0000313" key="2">
    <source>
        <dbReference type="EMBL" id="MBB1117572.1"/>
    </source>
</evidence>
<gene>
    <name evidence="2" type="ORF">H4O09_10975</name>
</gene>
<protein>
    <recommendedName>
        <fullName evidence="4">Metallopeptidase</fullName>
    </recommendedName>
</protein>
<dbReference type="AlphaFoldDB" id="A0A7W3YVV4"/>
<dbReference type="EMBL" id="JACIUV010000004">
    <property type="protein sequence ID" value="MBB1117572.1"/>
    <property type="molecule type" value="Genomic_DNA"/>
</dbReference>
<dbReference type="Pfam" id="PF14247">
    <property type="entry name" value="DUF4344"/>
    <property type="match status" value="1"/>
</dbReference>
<organism evidence="2 3">
    <name type="scientific">Stenotrophomonas koreensis</name>
    <dbReference type="NCBI Taxonomy" id="266128"/>
    <lineage>
        <taxon>Bacteria</taxon>
        <taxon>Pseudomonadati</taxon>
        <taxon>Pseudomonadota</taxon>
        <taxon>Gammaproteobacteria</taxon>
        <taxon>Lysobacterales</taxon>
        <taxon>Lysobacteraceae</taxon>
        <taxon>Stenotrophomonas</taxon>
    </lineage>
</organism>
<accession>A0A7W3YVV4</accession>
<reference evidence="2 3" key="1">
    <citation type="submission" date="2020-08" db="EMBL/GenBank/DDBJ databases">
        <title>Stenotrophomonas sp. W1S232.</title>
        <authorList>
            <person name="Deng Y."/>
        </authorList>
    </citation>
    <scope>NUCLEOTIDE SEQUENCE [LARGE SCALE GENOMIC DNA]</scope>
    <source>
        <strain evidence="2 3">W1S232</strain>
    </source>
</reference>
<evidence type="ECO:0008006" key="4">
    <source>
        <dbReference type="Google" id="ProtNLM"/>
    </source>
</evidence>
<evidence type="ECO:0000313" key="3">
    <source>
        <dbReference type="Proteomes" id="UP000550609"/>
    </source>
</evidence>